<accession>A0A915IQP8</accession>
<evidence type="ECO:0000313" key="1">
    <source>
        <dbReference type="Proteomes" id="UP000887565"/>
    </source>
</evidence>
<dbReference type="AlphaFoldDB" id="A0A915IQP8"/>
<evidence type="ECO:0000313" key="2">
    <source>
        <dbReference type="WBParaSite" id="nRc.2.0.1.t16518-RA"/>
    </source>
</evidence>
<proteinExistence type="predicted"/>
<dbReference type="Proteomes" id="UP000887565">
    <property type="component" value="Unplaced"/>
</dbReference>
<keyword evidence="1" id="KW-1185">Reference proteome</keyword>
<protein>
    <submittedName>
        <fullName evidence="2">Uncharacterized protein</fullName>
    </submittedName>
</protein>
<name>A0A915IQP8_ROMCU</name>
<organism evidence="1 2">
    <name type="scientific">Romanomermis culicivorax</name>
    <name type="common">Nematode worm</name>
    <dbReference type="NCBI Taxonomy" id="13658"/>
    <lineage>
        <taxon>Eukaryota</taxon>
        <taxon>Metazoa</taxon>
        <taxon>Ecdysozoa</taxon>
        <taxon>Nematoda</taxon>
        <taxon>Enoplea</taxon>
        <taxon>Dorylaimia</taxon>
        <taxon>Mermithida</taxon>
        <taxon>Mermithoidea</taxon>
        <taxon>Mermithidae</taxon>
        <taxon>Romanomermis</taxon>
    </lineage>
</organism>
<sequence>MLTTSFISERTREIISGARYSGVPHNVHVRPLTRLAKPKSNLQLQTFPRNNECLIFLILTMIFKFTTMKESSCKLYKNYTDDYGK</sequence>
<dbReference type="WBParaSite" id="nRc.2.0.1.t16518-RA">
    <property type="protein sequence ID" value="nRc.2.0.1.t16518-RA"/>
    <property type="gene ID" value="nRc.2.0.1.g16518"/>
</dbReference>
<reference evidence="2" key="1">
    <citation type="submission" date="2022-11" db="UniProtKB">
        <authorList>
            <consortium name="WormBaseParasite"/>
        </authorList>
    </citation>
    <scope>IDENTIFICATION</scope>
</reference>